<dbReference type="InterPro" id="IPR001519">
    <property type="entry name" value="Ferritin"/>
</dbReference>
<evidence type="ECO:0000256" key="2">
    <source>
        <dbReference type="ARBA" id="ARBA00022434"/>
    </source>
</evidence>
<dbReference type="Pfam" id="PF00210">
    <property type="entry name" value="Ferritin"/>
    <property type="match status" value="1"/>
</dbReference>
<sequence>MKTTVVALCVFLSCSIAIGSAVLQCEHKELDIPKEWKDMVDPCVHSMRGQIEEELKAAMQYMAMGAHFSKDTINRPGFAKMFFESASEERQHAIKLISYLLMRGELTSRVSELIKRNLAPKTTSWVTGVEALKDALKLEASVTKKIREVIKVCEDNPTKYNDYHLVDYLTGDFLDEQYHGQRDIAGKVSTLEKLMEKHGALGEFLFDKKLLE</sequence>
<dbReference type="Proteomes" id="UP001162164">
    <property type="component" value="Unassembled WGS sequence"/>
</dbReference>
<evidence type="ECO:0000256" key="3">
    <source>
        <dbReference type="ARBA" id="ARBA00022723"/>
    </source>
</evidence>
<keyword evidence="6" id="KW-0732">Signal</keyword>
<proteinExistence type="inferred from homology"/>
<protein>
    <recommendedName>
        <fullName evidence="5">Ferritin</fullName>
        <ecNumber evidence="5">1.16.3.1</ecNumber>
    </recommendedName>
</protein>
<evidence type="ECO:0000256" key="1">
    <source>
        <dbReference type="ARBA" id="ARBA00007513"/>
    </source>
</evidence>
<feature type="domain" description="Ferritin-like diiron" evidence="7">
    <location>
        <begin position="37"/>
        <end position="195"/>
    </location>
</feature>
<evidence type="ECO:0000256" key="5">
    <source>
        <dbReference type="RuleBase" id="RU361145"/>
    </source>
</evidence>
<comment type="function">
    <text evidence="5">Stores iron in a soluble, non-toxic, readily available form. Important for iron homeostasis. Iron is taken up in the ferrous form and deposited as ferric hydroxides after oxidation.</text>
</comment>
<dbReference type="PANTHER" id="PTHR11431:SF43">
    <property type="entry name" value="FERRITIN"/>
    <property type="match status" value="1"/>
</dbReference>
<evidence type="ECO:0000313" key="8">
    <source>
        <dbReference type="EMBL" id="KAJ8979920.1"/>
    </source>
</evidence>
<evidence type="ECO:0000256" key="4">
    <source>
        <dbReference type="ARBA" id="ARBA00023004"/>
    </source>
</evidence>
<accession>A0ABQ9JPE4</accession>
<comment type="caution">
    <text evidence="8">The sequence shown here is derived from an EMBL/GenBank/DDBJ whole genome shotgun (WGS) entry which is preliminary data.</text>
</comment>
<dbReference type="EC" id="1.16.3.1" evidence="5"/>
<keyword evidence="3 5" id="KW-0479">Metal-binding</keyword>
<dbReference type="Gene3D" id="1.20.1260.10">
    <property type="match status" value="1"/>
</dbReference>
<dbReference type="PANTHER" id="PTHR11431">
    <property type="entry name" value="FERRITIN"/>
    <property type="match status" value="1"/>
</dbReference>
<feature type="signal peptide" evidence="6">
    <location>
        <begin position="1"/>
        <end position="21"/>
    </location>
</feature>
<keyword evidence="2 5" id="KW-0409">Iron storage</keyword>
<keyword evidence="5" id="KW-0560">Oxidoreductase</keyword>
<name>A0ABQ9JPE4_9CUCU</name>
<dbReference type="EMBL" id="JAPWTJ010000302">
    <property type="protein sequence ID" value="KAJ8979920.1"/>
    <property type="molecule type" value="Genomic_DNA"/>
</dbReference>
<reference evidence="8" key="1">
    <citation type="journal article" date="2023" name="Insect Mol. Biol.">
        <title>Genome sequencing provides insights into the evolution of gene families encoding plant cell wall-degrading enzymes in longhorned beetles.</title>
        <authorList>
            <person name="Shin N.R."/>
            <person name="Okamura Y."/>
            <person name="Kirsch R."/>
            <person name="Pauchet Y."/>
        </authorList>
    </citation>
    <scope>NUCLEOTIDE SEQUENCE</scope>
    <source>
        <strain evidence="8">MMC_N1</strain>
    </source>
</reference>
<gene>
    <name evidence="8" type="ORF">NQ317_003662</name>
</gene>
<dbReference type="InterPro" id="IPR009078">
    <property type="entry name" value="Ferritin-like_SF"/>
</dbReference>
<organism evidence="8 9">
    <name type="scientific">Molorchus minor</name>
    <dbReference type="NCBI Taxonomy" id="1323400"/>
    <lineage>
        <taxon>Eukaryota</taxon>
        <taxon>Metazoa</taxon>
        <taxon>Ecdysozoa</taxon>
        <taxon>Arthropoda</taxon>
        <taxon>Hexapoda</taxon>
        <taxon>Insecta</taxon>
        <taxon>Pterygota</taxon>
        <taxon>Neoptera</taxon>
        <taxon>Endopterygota</taxon>
        <taxon>Coleoptera</taxon>
        <taxon>Polyphaga</taxon>
        <taxon>Cucujiformia</taxon>
        <taxon>Chrysomeloidea</taxon>
        <taxon>Cerambycidae</taxon>
        <taxon>Lamiinae</taxon>
        <taxon>Monochamini</taxon>
        <taxon>Molorchus</taxon>
    </lineage>
</organism>
<evidence type="ECO:0000313" key="9">
    <source>
        <dbReference type="Proteomes" id="UP001162164"/>
    </source>
</evidence>
<keyword evidence="4 5" id="KW-0408">Iron</keyword>
<comment type="catalytic activity">
    <reaction evidence="5">
        <text>4 Fe(2+) + O2 + 4 H(+) = 4 Fe(3+) + 2 H2O</text>
        <dbReference type="Rhea" id="RHEA:11148"/>
        <dbReference type="ChEBI" id="CHEBI:15377"/>
        <dbReference type="ChEBI" id="CHEBI:15378"/>
        <dbReference type="ChEBI" id="CHEBI:15379"/>
        <dbReference type="ChEBI" id="CHEBI:29033"/>
        <dbReference type="ChEBI" id="CHEBI:29034"/>
        <dbReference type="EC" id="1.16.3.1"/>
    </reaction>
</comment>
<dbReference type="InterPro" id="IPR009040">
    <property type="entry name" value="Ferritin-like_diiron"/>
</dbReference>
<keyword evidence="9" id="KW-1185">Reference proteome</keyword>
<dbReference type="SUPFAM" id="SSF47240">
    <property type="entry name" value="Ferritin-like"/>
    <property type="match status" value="1"/>
</dbReference>
<evidence type="ECO:0000259" key="7">
    <source>
        <dbReference type="PROSITE" id="PS50905"/>
    </source>
</evidence>
<feature type="chain" id="PRO_5047245509" description="Ferritin" evidence="6">
    <location>
        <begin position="22"/>
        <end position="212"/>
    </location>
</feature>
<dbReference type="InterPro" id="IPR008331">
    <property type="entry name" value="Ferritin_DPS_dom"/>
</dbReference>
<dbReference type="InterPro" id="IPR012347">
    <property type="entry name" value="Ferritin-like"/>
</dbReference>
<comment type="similarity">
    <text evidence="1 5">Belongs to the ferritin family.</text>
</comment>
<dbReference type="PROSITE" id="PS50905">
    <property type="entry name" value="FERRITIN_LIKE"/>
    <property type="match status" value="1"/>
</dbReference>
<evidence type="ECO:0000256" key="6">
    <source>
        <dbReference type="SAM" id="SignalP"/>
    </source>
</evidence>
<dbReference type="CDD" id="cd01056">
    <property type="entry name" value="Euk_Ferritin"/>
    <property type="match status" value="1"/>
</dbReference>